<evidence type="ECO:0000313" key="12">
    <source>
        <dbReference type="Proteomes" id="UP000515156"/>
    </source>
</evidence>
<evidence type="ECO:0000256" key="11">
    <source>
        <dbReference type="SAM" id="MobiDB-lite"/>
    </source>
</evidence>
<feature type="coiled-coil region" evidence="10">
    <location>
        <begin position="18"/>
        <end position="52"/>
    </location>
</feature>
<dbReference type="RefSeq" id="XP_030052084.1">
    <property type="nucleotide sequence ID" value="XM_030196224.1"/>
</dbReference>
<accession>A0A6P7XNT9</accession>
<keyword evidence="5" id="KW-0963">Cytoplasm</keyword>
<dbReference type="PANTHER" id="PTHR16299:SF2">
    <property type="entry name" value="CENTROSOMAL PROTEIN KIZUNA"/>
    <property type="match status" value="1"/>
</dbReference>
<dbReference type="KEGG" id="muo:115465614"/>
<evidence type="ECO:0000256" key="9">
    <source>
        <dbReference type="ARBA" id="ARBA00031153"/>
    </source>
</evidence>
<comment type="subcellular location">
    <subcellularLocation>
        <location evidence="1">Cytoplasm</location>
        <location evidence="1">Cytoskeleton</location>
        <location evidence="1">Cilium basal body</location>
    </subcellularLocation>
    <subcellularLocation>
        <location evidence="2">Cytoplasm</location>
        <location evidence="2">Cytoskeleton</location>
        <location evidence="2">Microtubule organizing center</location>
        <location evidence="2">Centrosome</location>
    </subcellularLocation>
</comment>
<dbReference type="InterPro" id="IPR026742">
    <property type="entry name" value="Centrosomal_kizuma"/>
</dbReference>
<dbReference type="GO" id="GO:0007051">
    <property type="term" value="P:spindle organization"/>
    <property type="evidence" value="ECO:0007669"/>
    <property type="project" value="InterPro"/>
</dbReference>
<name>A0A6P7XNT9_9AMPH</name>
<keyword evidence="6" id="KW-0206">Cytoskeleton</keyword>
<evidence type="ECO:0000256" key="1">
    <source>
        <dbReference type="ARBA" id="ARBA00004120"/>
    </source>
</evidence>
<organism evidence="12 13">
    <name type="scientific">Microcaecilia unicolor</name>
    <dbReference type="NCBI Taxonomy" id="1415580"/>
    <lineage>
        <taxon>Eukaryota</taxon>
        <taxon>Metazoa</taxon>
        <taxon>Chordata</taxon>
        <taxon>Craniata</taxon>
        <taxon>Vertebrata</taxon>
        <taxon>Euteleostomi</taxon>
        <taxon>Amphibia</taxon>
        <taxon>Gymnophiona</taxon>
        <taxon>Siphonopidae</taxon>
        <taxon>Microcaecilia</taxon>
    </lineage>
</organism>
<feature type="compositionally biased region" description="Polar residues" evidence="11">
    <location>
        <begin position="619"/>
        <end position="639"/>
    </location>
</feature>
<proteinExistence type="inferred from homology"/>
<evidence type="ECO:0000256" key="7">
    <source>
        <dbReference type="ARBA" id="ARBA00023273"/>
    </source>
</evidence>
<dbReference type="CTD" id="55857"/>
<evidence type="ECO:0000256" key="5">
    <source>
        <dbReference type="ARBA" id="ARBA00022490"/>
    </source>
</evidence>
<feature type="region of interest" description="Disordered" evidence="11">
    <location>
        <begin position="672"/>
        <end position="708"/>
    </location>
</feature>
<keyword evidence="7" id="KW-0966">Cell projection</keyword>
<evidence type="ECO:0000256" key="6">
    <source>
        <dbReference type="ARBA" id="ARBA00023212"/>
    </source>
</evidence>
<comment type="function">
    <text evidence="8">Centrosomal protein required for establishing a robust mitotic centrosome architecture that can endure the forces that converge on the centrosomes during spindle formation. Required for stabilizing the expanded pericentriolar material around the centriole.</text>
</comment>
<evidence type="ECO:0000313" key="13">
    <source>
        <dbReference type="RefSeq" id="XP_030052084.1"/>
    </source>
</evidence>
<feature type="compositionally biased region" description="Acidic residues" evidence="11">
    <location>
        <begin position="698"/>
        <end position="708"/>
    </location>
</feature>
<keyword evidence="10" id="KW-0175">Coiled coil</keyword>
<gene>
    <name evidence="13" type="primary">KIZ</name>
</gene>
<dbReference type="OrthoDB" id="8015657at2759"/>
<dbReference type="PANTHER" id="PTHR16299">
    <property type="entry name" value="CENTROSOMAL PROTEIN KIZUNA"/>
    <property type="match status" value="1"/>
</dbReference>
<evidence type="ECO:0000256" key="3">
    <source>
        <dbReference type="ARBA" id="ARBA00010767"/>
    </source>
</evidence>
<evidence type="ECO:0000256" key="8">
    <source>
        <dbReference type="ARBA" id="ARBA00024919"/>
    </source>
</evidence>
<evidence type="ECO:0000256" key="4">
    <source>
        <dbReference type="ARBA" id="ARBA00013872"/>
    </source>
</evidence>
<sequence length="708" mass="80274">MIEEGGMVRLGGPELLPRSEYYERIGSLQQRLRESERKRMELESKLFDASRLDMCRAHRRYVKLKQSLQEICEREKRARLRNQEFLRDFDQIEAQIMTLRASKQKLQNLKMLQVAKQAGINNDTNMSRELYHPATIFMGRQMSATSSTEHFSTQQNAFTSTKTYSISDPYSFKLATKNGRMTDSCVIETNSDIQGLNNTEKVYGKTSWQISEKMPLTSTLSTENGRTPCSKIENSTSIQSNLVEIKQPASPNSQLQERLISENGTKDLKSSNIMSTMEEDALGYKNLVVTEDQDNLPSCMIHDSRSEPSLNKCHLLESLSENNKNLETLWPLQITEQLNKNSLDSDSSSDLTVSLSDTEEISATRPLQIQGEEESLPEVLRSIPTENEKEVEPNRGNSSPLCIISGLATEEGSLATSSTSQDCLSIQGFFHLVQSIEDMVLAIEPKCLELYKSTNINTVKLKEIICLCNRTKALKEEDLETYTAVVLHQSMLNGCLLPEDIHIDSSGVKDEKQMRSWTDFSILWERLCKHAIFLKEYNILSKDVISETFGSLLMVPDNQENSKTKALLKRALEEERDFPIHRSESLCSLSSTLNDNCEIKPENQAWCLDSNKTREQGLNPVSSNSKTKVNNRTGSEASFSSCEESPLLSISSSWAGKQFSRNDDKWKEMNKKSKAFWGESDDSNSEIEAALRPHNQDSDPDDFEDFYK</sequence>
<keyword evidence="12" id="KW-1185">Reference proteome</keyword>
<feature type="region of interest" description="Disordered" evidence="11">
    <location>
        <begin position="617"/>
        <end position="639"/>
    </location>
</feature>
<evidence type="ECO:0000256" key="10">
    <source>
        <dbReference type="SAM" id="Coils"/>
    </source>
</evidence>
<protein>
    <recommendedName>
        <fullName evidence="4">Centrosomal protein kizuna</fullName>
    </recommendedName>
    <alternativeName>
        <fullName evidence="9">Polo-like kinase 1 substrate 1</fullName>
    </alternativeName>
</protein>
<dbReference type="Proteomes" id="UP000515156">
    <property type="component" value="Chromosome 3"/>
</dbReference>
<dbReference type="InParanoid" id="A0A6P7XNT9"/>
<comment type="similarity">
    <text evidence="3">Belongs to the kizuna family.</text>
</comment>
<dbReference type="GeneID" id="115465614"/>
<reference evidence="13" key="1">
    <citation type="submission" date="2025-08" db="UniProtKB">
        <authorList>
            <consortium name="RefSeq"/>
        </authorList>
    </citation>
    <scope>IDENTIFICATION</scope>
</reference>
<evidence type="ECO:0000256" key="2">
    <source>
        <dbReference type="ARBA" id="ARBA00004300"/>
    </source>
</evidence>
<dbReference type="AlphaFoldDB" id="A0A6P7XNT9"/>
<dbReference type="FunCoup" id="A0A6P7XNT9">
    <property type="interactions" value="327"/>
</dbReference>
<dbReference type="GO" id="GO:0005813">
    <property type="term" value="C:centrosome"/>
    <property type="evidence" value="ECO:0007669"/>
    <property type="project" value="UniProtKB-SubCell"/>
</dbReference>